<keyword evidence="3" id="KW-1185">Reference proteome</keyword>
<organism evidence="2 3">
    <name type="scientific">Gemmata obscuriglobus</name>
    <dbReference type="NCBI Taxonomy" id="114"/>
    <lineage>
        <taxon>Bacteria</taxon>
        <taxon>Pseudomonadati</taxon>
        <taxon>Planctomycetota</taxon>
        <taxon>Planctomycetia</taxon>
        <taxon>Gemmatales</taxon>
        <taxon>Gemmataceae</taxon>
        <taxon>Gemmata</taxon>
    </lineage>
</organism>
<dbReference type="InterPro" id="IPR050534">
    <property type="entry name" value="Coronavir_polyprotein_1ab"/>
</dbReference>
<dbReference type="EMBL" id="CP025958">
    <property type="protein sequence ID" value="AWM39174.1"/>
    <property type="molecule type" value="Genomic_DNA"/>
</dbReference>
<dbReference type="InterPro" id="IPR014862">
    <property type="entry name" value="TrwC"/>
</dbReference>
<dbReference type="OrthoDB" id="1826980at2"/>
<dbReference type="Pfam" id="PF08751">
    <property type="entry name" value="TrwC"/>
    <property type="match status" value="1"/>
</dbReference>
<name>A0A2Z3HBY5_9BACT</name>
<accession>A0A2Z3HBY5</accession>
<sequence>MIALDRDVLRVMVVRSSKGAKQYYSAGDYYSAGQELPGEWGGIGAAHLGLTGTVERGEFARMCDNFHPRTGQRFTLRTNVSRRVAFDLNWHVPKSLSVLFGLTQSAELLAAFRQAVEETMRELELRAQTRVRIKGANQVRTTGNLTWASYVHTTARPVGGVPDPHLHCHAVVFNATFDPIEGRWKALDLCQVKRAAPYFEATFHARLAAKLRHLGYDTVRTSKGWELAGVPRRVLEEFSRRTKLIERVAEEQEITNAHAKDAIGALTRERKSTALSLSKLRARWRARITGDELRALELVAAKALDRPPRNLNAVRDALHYAVEHCFERESAVSVDRLLAVALRRGVGEVAVNEIRAAFKGLGLLVQERDGVEYATAREVLAEEIRMLAFARDGRGICARLVPNHSPIAREWLSNEQKAAVAHVLGSHDRVTLLRGAAGVGKTALMIEAVEAIEKSGTRVIPLAPSAAASRGVLRAEGFSSADTVARFLVDAEFQERARGHVIWVDEAGLLGTVALAALFDTAGRLDARVVLVGDTRQHSGVARGTALKLLECEAGLAPFAVTGIRRQHGRYREAVGLLSEGRAVDALDVLDRLGWVRECDHEAGAQLIAAEYLLAHREGKSVLVVSPTHAEGERVTRTIRTELLSAQVLSGEPRFFPQLVAANFTIAERSDAANYEPGMVLQFFRHAPGFRSASRWVVVSAAPNVLRVQDASGDDALLPLHFANRFQVFESRELELRIGDRVRLTSNERTRDGHRLDNGAHGVVKRFTSNGDIQLESGAVVPYDVGHVAHGYCVTSHASQGRTVDQVLVSQSAESFAASSVEQLYVSVSRGRERVLLITDDKAGLRLAAERSDPRPAATEIFAPSALWRSWAQRRIVREPQPNKRARGVAEVLVGR</sequence>
<dbReference type="NCBIfam" id="TIGR02686">
    <property type="entry name" value="relax_trwC"/>
    <property type="match status" value="1"/>
</dbReference>
<dbReference type="CDD" id="cd18809">
    <property type="entry name" value="SF1_C_RecD"/>
    <property type="match status" value="1"/>
</dbReference>
<dbReference type="Gene3D" id="2.30.30.940">
    <property type="match status" value="1"/>
</dbReference>
<dbReference type="Gene3D" id="3.40.50.300">
    <property type="entry name" value="P-loop containing nucleotide triphosphate hydrolases"/>
    <property type="match status" value="2"/>
</dbReference>
<dbReference type="NCBIfam" id="NF041492">
    <property type="entry name" value="MobF"/>
    <property type="match status" value="1"/>
</dbReference>
<dbReference type="SUPFAM" id="SSF52540">
    <property type="entry name" value="P-loop containing nucleoside triphosphate hydrolases"/>
    <property type="match status" value="2"/>
</dbReference>
<dbReference type="RefSeq" id="WP_010040979.1">
    <property type="nucleotide sequence ID" value="NZ_CP025958.1"/>
</dbReference>
<gene>
    <name evidence="2" type="ORF">C1280_20745</name>
</gene>
<dbReference type="Pfam" id="PF13604">
    <property type="entry name" value="AAA_30"/>
    <property type="match status" value="1"/>
</dbReference>
<dbReference type="AlphaFoldDB" id="A0A2Z3HBY5"/>
<dbReference type="PANTHER" id="PTHR43788">
    <property type="entry name" value="DNA2/NAM7 HELICASE FAMILY MEMBER"/>
    <property type="match status" value="1"/>
</dbReference>
<dbReference type="KEGG" id="gog:C1280_20745"/>
<evidence type="ECO:0000313" key="3">
    <source>
        <dbReference type="Proteomes" id="UP000245802"/>
    </source>
</evidence>
<feature type="domain" description="TrwC relaxase" evidence="1">
    <location>
        <begin position="19"/>
        <end position="288"/>
    </location>
</feature>
<reference evidence="2 3" key="1">
    <citation type="submission" date="2018-01" db="EMBL/GenBank/DDBJ databases">
        <title>G. obscuriglobus.</title>
        <authorList>
            <person name="Franke J."/>
            <person name="Blomberg W."/>
            <person name="Selmecki A."/>
        </authorList>
    </citation>
    <scope>NUCLEOTIDE SEQUENCE [LARGE SCALE GENOMIC DNA]</scope>
    <source>
        <strain evidence="2 3">DSM 5831</strain>
    </source>
</reference>
<dbReference type="InterPro" id="IPR027417">
    <property type="entry name" value="P-loop_NTPase"/>
</dbReference>
<proteinExistence type="predicted"/>
<evidence type="ECO:0000313" key="2">
    <source>
        <dbReference type="EMBL" id="AWM39174.1"/>
    </source>
</evidence>
<evidence type="ECO:0000259" key="1">
    <source>
        <dbReference type="Pfam" id="PF08751"/>
    </source>
</evidence>
<dbReference type="Proteomes" id="UP000245802">
    <property type="component" value="Chromosome"/>
</dbReference>
<dbReference type="SUPFAM" id="SSF55464">
    <property type="entry name" value="Origin of replication-binding domain, RBD-like"/>
    <property type="match status" value="1"/>
</dbReference>
<dbReference type="InterPro" id="IPR014059">
    <property type="entry name" value="TraI/TrwC_relax"/>
</dbReference>
<protein>
    <submittedName>
        <fullName evidence="2">Conjugative relaxase</fullName>
    </submittedName>
</protein>